<keyword evidence="1" id="KW-0472">Membrane</keyword>
<dbReference type="PANTHER" id="PTHR40057:SF1">
    <property type="entry name" value="SLR1162 PROTEIN"/>
    <property type="match status" value="1"/>
</dbReference>
<evidence type="ECO:0000259" key="2">
    <source>
        <dbReference type="Pfam" id="PF03992"/>
    </source>
</evidence>
<dbReference type="AlphaFoldDB" id="A0A0Q0XSD1"/>
<proteinExistence type="predicted"/>
<feature type="transmembrane region" description="Helical" evidence="1">
    <location>
        <begin position="152"/>
        <end position="172"/>
    </location>
</feature>
<evidence type="ECO:0000313" key="4">
    <source>
        <dbReference type="Proteomes" id="UP000050342"/>
    </source>
</evidence>
<protein>
    <submittedName>
        <fullName evidence="3">Antibiotic biosynthesis monooxygenase</fullName>
    </submittedName>
</protein>
<keyword evidence="4" id="KW-1185">Reference proteome</keyword>
<accession>A0A0Q0XSD1</accession>
<dbReference type="STRING" id="1563157.AQS70_12355"/>
<dbReference type="Gene3D" id="3.30.70.100">
    <property type="match status" value="1"/>
</dbReference>
<name>A0A0Q0XSD1_9PSED</name>
<dbReference type="InterPro" id="IPR038762">
    <property type="entry name" value="ABM_predict"/>
</dbReference>
<dbReference type="PANTHER" id="PTHR40057">
    <property type="entry name" value="SLR1162 PROTEIN"/>
    <property type="match status" value="1"/>
</dbReference>
<dbReference type="Pfam" id="PF03992">
    <property type="entry name" value="ABM"/>
    <property type="match status" value="1"/>
</dbReference>
<keyword evidence="3" id="KW-0560">Oxidoreductase</keyword>
<dbReference type="InterPro" id="IPR011008">
    <property type="entry name" value="Dimeric_a/b-barrel"/>
</dbReference>
<dbReference type="OrthoDB" id="1494254at2"/>
<dbReference type="InterPro" id="IPR007138">
    <property type="entry name" value="ABM_dom"/>
</dbReference>
<comment type="caution">
    <text evidence="3">The sequence shown here is derived from an EMBL/GenBank/DDBJ whole genome shotgun (WGS) entry which is preliminary data.</text>
</comment>
<evidence type="ECO:0000256" key="1">
    <source>
        <dbReference type="SAM" id="Phobius"/>
    </source>
</evidence>
<sequence length="194" mass="21769">MGAHEEIVTLVIKHRIKPGHEAAYETWLKQMVNVASRREGHLGADIHRDNHGGLQVFTCVLRFSSTDVMQSWLDSAERHERVQEALPMLADGDQTEVTKGSEFWFAPASENQEQPPRWKQAVISFLVILPLSLIVPMLWLPVLSLHPLLASYLGSNIVITATIVTLVVYLCMPAAMRLFAPWLSPSPSTIDHQK</sequence>
<gene>
    <name evidence="3" type="ORF">AQS70_12355</name>
</gene>
<dbReference type="RefSeq" id="WP_055103571.1">
    <property type="nucleotide sequence ID" value="NZ_LLWH01000180.1"/>
</dbReference>
<evidence type="ECO:0000313" key="3">
    <source>
        <dbReference type="EMBL" id="KQB52949.1"/>
    </source>
</evidence>
<feature type="domain" description="ABM" evidence="2">
    <location>
        <begin position="8"/>
        <end position="79"/>
    </location>
</feature>
<reference evidence="3 4" key="1">
    <citation type="submission" date="2015-10" db="EMBL/GenBank/DDBJ databases">
        <title>Pseudomonas helleri sp. nov. and Pseudomonas weihenstephanensis sp. nov., isolated from raw cows milk.</title>
        <authorList>
            <person name="Von Neubeck M."/>
            <person name="Huptas C."/>
            <person name="Wenning M."/>
            <person name="Scherer S."/>
        </authorList>
    </citation>
    <scope>NUCLEOTIDE SEQUENCE [LARGE SCALE GENOMIC DNA]</scope>
    <source>
        <strain evidence="3 4">BSTT44</strain>
    </source>
</reference>
<dbReference type="SUPFAM" id="SSF54909">
    <property type="entry name" value="Dimeric alpha+beta barrel"/>
    <property type="match status" value="1"/>
</dbReference>
<dbReference type="EMBL" id="LLWH01000180">
    <property type="protein sequence ID" value="KQB52949.1"/>
    <property type="molecule type" value="Genomic_DNA"/>
</dbReference>
<keyword evidence="1" id="KW-0812">Transmembrane</keyword>
<feature type="transmembrane region" description="Helical" evidence="1">
    <location>
        <begin position="121"/>
        <end position="140"/>
    </location>
</feature>
<keyword evidence="3" id="KW-0503">Monooxygenase</keyword>
<dbReference type="GO" id="GO:0004497">
    <property type="term" value="F:monooxygenase activity"/>
    <property type="evidence" value="ECO:0007669"/>
    <property type="project" value="UniProtKB-KW"/>
</dbReference>
<keyword evidence="1" id="KW-1133">Transmembrane helix</keyword>
<dbReference type="Proteomes" id="UP000050342">
    <property type="component" value="Unassembled WGS sequence"/>
</dbReference>
<organism evidence="3 4">
    <name type="scientific">Pseudomonas endophytica</name>
    <dbReference type="NCBI Taxonomy" id="1563157"/>
    <lineage>
        <taxon>Bacteria</taxon>
        <taxon>Pseudomonadati</taxon>
        <taxon>Pseudomonadota</taxon>
        <taxon>Gammaproteobacteria</taxon>
        <taxon>Pseudomonadales</taxon>
        <taxon>Pseudomonadaceae</taxon>
        <taxon>Pseudomonas</taxon>
    </lineage>
</organism>